<comment type="caution">
    <text evidence="2">The sequence shown here is derived from an EMBL/GenBank/DDBJ whole genome shotgun (WGS) entry which is preliminary data.</text>
</comment>
<organism evidence="2 3">
    <name type="scientific">Bradyrhizobium agreste</name>
    <dbReference type="NCBI Taxonomy" id="2751811"/>
    <lineage>
        <taxon>Bacteria</taxon>
        <taxon>Pseudomonadati</taxon>
        <taxon>Pseudomonadota</taxon>
        <taxon>Alphaproteobacteria</taxon>
        <taxon>Hyphomicrobiales</taxon>
        <taxon>Nitrobacteraceae</taxon>
        <taxon>Bradyrhizobium</taxon>
    </lineage>
</organism>
<evidence type="ECO:0000256" key="1">
    <source>
        <dbReference type="ARBA" id="ARBA00006987"/>
    </source>
</evidence>
<reference evidence="2 3" key="1">
    <citation type="submission" date="2020-07" db="EMBL/GenBank/DDBJ databases">
        <title>Bradyrhizobium diversity isolated from nodules of indigenous legumes of Western Australia.</title>
        <authorList>
            <person name="Klepa M.S."/>
        </authorList>
    </citation>
    <scope>NUCLEOTIDE SEQUENCE [LARGE SCALE GENOMIC DNA]</scope>
    <source>
        <strain evidence="2 3">CNPSo 4010</strain>
    </source>
</reference>
<name>A0ABS0PHZ0_9BRAD</name>
<keyword evidence="3" id="KW-1185">Reference proteome</keyword>
<sequence length="345" mass="37002">MLAAYLPVRPATHSRTREATARSNKWHLWLAVFCVVLLEQVTSGAAHAGWPERSVKIVVTFPPGSANDAAARVFAASLSNKWGKPVVVENKPGAEGTLGAASVVSGRDDHTLLYTVADSVSVAPSLVDNLPYDPDHDLKPISSTTSIVLTLAVSNALAANSIDELIAIIRANPGKFTWTSGPSLPRYVFASFLRRNDLQMTFLGYRDAAQPQADLGEGRIQVLVTSLTASAAPVQMGKARYLAVLNPTRAAALPDLKTARELGHPELEIDGLGGIFGSNTIPETTRSQIEKDVAAVCAMRDVREKLEAGGHNVLDGSADQLRAGIKMQRQWLAEITRIVDIRNAQ</sequence>
<proteinExistence type="inferred from homology"/>
<dbReference type="Gene3D" id="3.40.190.150">
    <property type="entry name" value="Bordetella uptake gene, domain 1"/>
    <property type="match status" value="1"/>
</dbReference>
<dbReference type="Pfam" id="PF03401">
    <property type="entry name" value="TctC"/>
    <property type="match status" value="1"/>
</dbReference>
<dbReference type="Gene3D" id="3.40.190.10">
    <property type="entry name" value="Periplasmic binding protein-like II"/>
    <property type="match status" value="1"/>
</dbReference>
<evidence type="ECO:0000313" key="3">
    <source>
        <dbReference type="Proteomes" id="UP000807370"/>
    </source>
</evidence>
<dbReference type="CDD" id="cd07012">
    <property type="entry name" value="PBP2_Bug_TTT"/>
    <property type="match status" value="1"/>
</dbReference>
<dbReference type="Proteomes" id="UP000807370">
    <property type="component" value="Unassembled WGS sequence"/>
</dbReference>
<comment type="similarity">
    <text evidence="1">Belongs to the UPF0065 (bug) family.</text>
</comment>
<gene>
    <name evidence="2" type="ORF">HZZ13_03310</name>
</gene>
<accession>A0ABS0PHZ0</accession>
<dbReference type="PANTHER" id="PTHR42928">
    <property type="entry name" value="TRICARBOXYLATE-BINDING PROTEIN"/>
    <property type="match status" value="1"/>
</dbReference>
<evidence type="ECO:0000313" key="2">
    <source>
        <dbReference type="EMBL" id="MBH5396822.1"/>
    </source>
</evidence>
<dbReference type="PANTHER" id="PTHR42928:SF5">
    <property type="entry name" value="BLR1237 PROTEIN"/>
    <property type="match status" value="1"/>
</dbReference>
<protein>
    <submittedName>
        <fullName evidence="2">Tripartite tricarboxylate transporter substrate binding protein</fullName>
    </submittedName>
</protein>
<dbReference type="InterPro" id="IPR005064">
    <property type="entry name" value="BUG"/>
</dbReference>
<dbReference type="EMBL" id="JACCHP010000002">
    <property type="protein sequence ID" value="MBH5396822.1"/>
    <property type="molecule type" value="Genomic_DNA"/>
</dbReference>
<dbReference type="InterPro" id="IPR042100">
    <property type="entry name" value="Bug_dom1"/>
</dbReference>